<evidence type="ECO:0000313" key="4">
    <source>
        <dbReference type="Proteomes" id="UP000726737"/>
    </source>
</evidence>
<feature type="compositionally biased region" description="Polar residues" evidence="1">
    <location>
        <begin position="283"/>
        <end position="303"/>
    </location>
</feature>
<evidence type="ECO:0000256" key="1">
    <source>
        <dbReference type="SAM" id="MobiDB-lite"/>
    </source>
</evidence>
<sequence>MVNQIAQQCASTIRLDALEELLCTRTPAKLVFPRKRFQDLIPPTVKSQPDDLSNQLRDLDNGVEQEYLEDSEDFSATVASMTSMNIASPAQESQYSVEVQIDNRVQDPHEMFYADKRQTTDLPTLLAEQVGCEAEITQDGRIVIIHGKNRDNVDKCVRRIQRMQEYYLRPQFRLDLVPLVYGSTREEFRLFFVPIQEHAHYSRHIPFIPPSQPTNLNARNSSVFDLKKYCVIEKGIYDQSRGDWAPRSYVRMSGSVPSSPSQTRSDAVSPATSHKAGYGTPQPAWSDTSSTSSKQGQNWSESSIPREVSDFGWGTSSPQSSNAGKTSSANSWHAPAQQPASLSFGSSQYEDDSSLGWSTPSSTGSAQPSWSTAGGSSGKGSANQTSKLPSGTVRRLEESEWAAPTFESAGAGDFPVLPNMSTPKNKSGMPSLPPLRSVERVPDQGQWPVPTFENSNANDFPTLSTSSPRRKSGMPALPPARKVDSTWSHPGRAPSGPSSPSQGTINQPLVIDAEGLAYLGSIPSRPTRRGTDNSGLEQPKLRDPTKERADAQRVIRILPNQQASRPQMVRQPESLDDFIRNMQKYDMERLVQALRRGLKELQGQRKEIRLIGRLGCVLYPANPSALNRPWDYRDLETVVKENCHSSPLFCPFVTTVKDHANKFLQDRGPVRSETGHFEVECDTRNNPSSRYIRTIVTVPTTVAILDRVVTPWKTYGEVMWDSLDKSQDFEFLIQAREGVIPDTKSALGRTNVKPFSTFRKKLSIGHITCHNIPDYLNVISIIFRHTKTYDWAPGFTMAIHKVEERKLLRNKGTNTVTGCDRLQTWFEFELCSTEMQRRLDENLELIPGTMADWEVEDIIGEGADVPGELEKMVKEMMVLSNTCEKKFN</sequence>
<gene>
    <name evidence="3" type="ORF">BG011_003645</name>
</gene>
<dbReference type="EMBL" id="JAAAJA010000024">
    <property type="protein sequence ID" value="KAG0265995.1"/>
    <property type="molecule type" value="Genomic_DNA"/>
</dbReference>
<feature type="compositionally biased region" description="Low complexity" evidence="1">
    <location>
        <begin position="488"/>
        <end position="503"/>
    </location>
</feature>
<evidence type="ECO:0000313" key="3">
    <source>
        <dbReference type="EMBL" id="KAG0265995.1"/>
    </source>
</evidence>
<accession>A0A9P6QFI0</accession>
<feature type="compositionally biased region" description="Polar residues" evidence="1">
    <location>
        <begin position="338"/>
        <end position="348"/>
    </location>
</feature>
<feature type="region of interest" description="Disordered" evidence="1">
    <location>
        <begin position="252"/>
        <end position="506"/>
    </location>
</feature>
<name>A0A9P6QFI0_9FUNG</name>
<feature type="domain" description="DUF7905" evidence="2">
    <location>
        <begin position="577"/>
        <end position="860"/>
    </location>
</feature>
<feature type="compositionally biased region" description="Polar residues" evidence="1">
    <location>
        <begin position="355"/>
        <end position="368"/>
    </location>
</feature>
<dbReference type="AlphaFoldDB" id="A0A9P6QFI0"/>
<keyword evidence="4" id="KW-1185">Reference proteome</keyword>
<dbReference type="InterPro" id="IPR057227">
    <property type="entry name" value="DUF7905"/>
</dbReference>
<feature type="compositionally biased region" description="Basic and acidic residues" evidence="1">
    <location>
        <begin position="539"/>
        <end position="550"/>
    </location>
</feature>
<reference evidence="3" key="1">
    <citation type="journal article" date="2020" name="Fungal Divers.">
        <title>Resolving the Mortierellaceae phylogeny through synthesis of multi-gene phylogenetics and phylogenomics.</title>
        <authorList>
            <person name="Vandepol N."/>
            <person name="Liber J."/>
            <person name="Desiro A."/>
            <person name="Na H."/>
            <person name="Kennedy M."/>
            <person name="Barry K."/>
            <person name="Grigoriev I.V."/>
            <person name="Miller A.N."/>
            <person name="O'Donnell K."/>
            <person name="Stajich J.E."/>
            <person name="Bonito G."/>
        </authorList>
    </citation>
    <scope>NUCLEOTIDE SEQUENCE</scope>
    <source>
        <strain evidence="3">KOD948</strain>
    </source>
</reference>
<feature type="compositionally biased region" description="Polar residues" evidence="1">
    <location>
        <begin position="452"/>
        <end position="467"/>
    </location>
</feature>
<comment type="caution">
    <text evidence="3">The sequence shown here is derived from an EMBL/GenBank/DDBJ whole genome shotgun (WGS) entry which is preliminary data.</text>
</comment>
<dbReference type="Pfam" id="PF25482">
    <property type="entry name" value="DUF7905"/>
    <property type="match status" value="1"/>
</dbReference>
<dbReference type="OrthoDB" id="10265971at2759"/>
<protein>
    <recommendedName>
        <fullName evidence="2">DUF7905 domain-containing protein</fullName>
    </recommendedName>
</protein>
<organism evidence="3 4">
    <name type="scientific">Mortierella polycephala</name>
    <dbReference type="NCBI Taxonomy" id="41804"/>
    <lineage>
        <taxon>Eukaryota</taxon>
        <taxon>Fungi</taxon>
        <taxon>Fungi incertae sedis</taxon>
        <taxon>Mucoromycota</taxon>
        <taxon>Mortierellomycotina</taxon>
        <taxon>Mortierellomycetes</taxon>
        <taxon>Mortierellales</taxon>
        <taxon>Mortierellaceae</taxon>
        <taxon>Mortierella</taxon>
    </lineage>
</organism>
<feature type="compositionally biased region" description="Polar residues" evidence="1">
    <location>
        <begin position="314"/>
        <end position="331"/>
    </location>
</feature>
<feature type="region of interest" description="Disordered" evidence="1">
    <location>
        <begin position="520"/>
        <end position="550"/>
    </location>
</feature>
<feature type="compositionally biased region" description="Polar residues" evidence="1">
    <location>
        <begin position="255"/>
        <end position="272"/>
    </location>
</feature>
<proteinExistence type="predicted"/>
<dbReference type="Proteomes" id="UP000726737">
    <property type="component" value="Unassembled WGS sequence"/>
</dbReference>
<evidence type="ECO:0000259" key="2">
    <source>
        <dbReference type="Pfam" id="PF25482"/>
    </source>
</evidence>